<evidence type="ECO:0000313" key="1">
    <source>
        <dbReference type="EMBL" id="TNN66341.1"/>
    </source>
</evidence>
<sequence>MHHSPGFFSAEGVTLYRSVILEPSYLENMASFAKPSSSGATSTILPVRVSRAHLGSSGSYTICLETQEERVTAGAHG</sequence>
<dbReference type="Proteomes" id="UP000314294">
    <property type="component" value="Unassembled WGS sequence"/>
</dbReference>
<dbReference type="EMBL" id="SRLO01000221">
    <property type="protein sequence ID" value="TNN66341.1"/>
    <property type="molecule type" value="Genomic_DNA"/>
</dbReference>
<reference evidence="1 2" key="1">
    <citation type="submission" date="2019-03" db="EMBL/GenBank/DDBJ databases">
        <title>First draft genome of Liparis tanakae, snailfish: a comprehensive survey of snailfish specific genes.</title>
        <authorList>
            <person name="Kim W."/>
            <person name="Song I."/>
            <person name="Jeong J.-H."/>
            <person name="Kim D."/>
            <person name="Kim S."/>
            <person name="Ryu S."/>
            <person name="Song J.Y."/>
            <person name="Lee S.K."/>
        </authorList>
    </citation>
    <scope>NUCLEOTIDE SEQUENCE [LARGE SCALE GENOMIC DNA]</scope>
    <source>
        <tissue evidence="1">Muscle</tissue>
    </source>
</reference>
<organism evidence="1 2">
    <name type="scientific">Liparis tanakae</name>
    <name type="common">Tanaka's snailfish</name>
    <dbReference type="NCBI Taxonomy" id="230148"/>
    <lineage>
        <taxon>Eukaryota</taxon>
        <taxon>Metazoa</taxon>
        <taxon>Chordata</taxon>
        <taxon>Craniata</taxon>
        <taxon>Vertebrata</taxon>
        <taxon>Euteleostomi</taxon>
        <taxon>Actinopterygii</taxon>
        <taxon>Neopterygii</taxon>
        <taxon>Teleostei</taxon>
        <taxon>Neoteleostei</taxon>
        <taxon>Acanthomorphata</taxon>
        <taxon>Eupercaria</taxon>
        <taxon>Perciformes</taxon>
        <taxon>Cottioidei</taxon>
        <taxon>Cottales</taxon>
        <taxon>Liparidae</taxon>
        <taxon>Liparis</taxon>
    </lineage>
</organism>
<dbReference type="AlphaFoldDB" id="A0A4Z2HLE2"/>
<proteinExistence type="predicted"/>
<protein>
    <submittedName>
        <fullName evidence="1">Uncharacterized protein</fullName>
    </submittedName>
</protein>
<gene>
    <name evidence="1" type="ORF">EYF80_023477</name>
</gene>
<comment type="caution">
    <text evidence="1">The sequence shown here is derived from an EMBL/GenBank/DDBJ whole genome shotgun (WGS) entry which is preliminary data.</text>
</comment>
<evidence type="ECO:0000313" key="2">
    <source>
        <dbReference type="Proteomes" id="UP000314294"/>
    </source>
</evidence>
<keyword evidence="2" id="KW-1185">Reference proteome</keyword>
<accession>A0A4Z2HLE2</accession>
<name>A0A4Z2HLE2_9TELE</name>